<evidence type="ECO:0000313" key="2">
    <source>
        <dbReference type="Proteomes" id="UP000440694"/>
    </source>
</evidence>
<gene>
    <name evidence="1" type="ORF">GIW81_14455</name>
</gene>
<dbReference type="EMBL" id="WMBQ01000002">
    <property type="protein sequence ID" value="MTD95538.1"/>
    <property type="molecule type" value="Genomic_DNA"/>
</dbReference>
<proteinExistence type="predicted"/>
<evidence type="ECO:0000313" key="1">
    <source>
        <dbReference type="EMBL" id="MTD95538.1"/>
    </source>
</evidence>
<accession>A0A6I3KMD6</accession>
<protein>
    <submittedName>
        <fullName evidence="1">Uncharacterized protein</fullName>
    </submittedName>
</protein>
<dbReference type="RefSeq" id="WP_154740073.1">
    <property type="nucleotide sequence ID" value="NZ_WMBQ01000002.1"/>
</dbReference>
<sequence length="72" mass="7319">MLGHKLNWALLGGLAIVGALLAIGIGSSDRVAAGSCGAGCKSDYNQCRISTKGSPSCEIAFTRCMQSCIVGK</sequence>
<comment type="caution">
    <text evidence="1">The sequence shown here is derived from an EMBL/GenBank/DDBJ whole genome shotgun (WGS) entry which is preliminary data.</text>
</comment>
<reference evidence="1 2" key="1">
    <citation type="submission" date="2019-11" db="EMBL/GenBank/DDBJ databases">
        <title>Identification of a novel strain.</title>
        <authorList>
            <person name="Xu Q."/>
            <person name="Wang G."/>
        </authorList>
    </citation>
    <scope>NUCLEOTIDE SEQUENCE [LARGE SCALE GENOMIC DNA]</scope>
    <source>
        <strain evidence="2">xq</strain>
    </source>
</reference>
<dbReference type="AlphaFoldDB" id="A0A6I3KMD6"/>
<organism evidence="1 2">
    <name type="scientific">Hyphomicrobium album</name>
    <dbReference type="NCBI Taxonomy" id="2665159"/>
    <lineage>
        <taxon>Bacteria</taxon>
        <taxon>Pseudomonadati</taxon>
        <taxon>Pseudomonadota</taxon>
        <taxon>Alphaproteobacteria</taxon>
        <taxon>Hyphomicrobiales</taxon>
        <taxon>Hyphomicrobiaceae</taxon>
        <taxon>Hyphomicrobium</taxon>
    </lineage>
</organism>
<name>A0A6I3KMD6_9HYPH</name>
<keyword evidence="2" id="KW-1185">Reference proteome</keyword>
<dbReference type="Proteomes" id="UP000440694">
    <property type="component" value="Unassembled WGS sequence"/>
</dbReference>